<evidence type="ECO:0000256" key="16">
    <source>
        <dbReference type="RuleBase" id="RU000687"/>
    </source>
</evidence>
<feature type="domain" description="Neurotransmitter-gated ion-channel ligand-binding" evidence="18">
    <location>
        <begin position="54"/>
        <end position="257"/>
    </location>
</feature>
<dbReference type="InterPro" id="IPR036719">
    <property type="entry name" value="Neuro-gated_channel_TM_sf"/>
</dbReference>
<dbReference type="CDD" id="cd19049">
    <property type="entry name" value="LGIC_TM_anion"/>
    <property type="match status" value="1"/>
</dbReference>
<keyword evidence="5 16" id="KW-1133">Transmembrane helix</keyword>
<evidence type="ECO:0000313" key="20">
    <source>
        <dbReference type="Ensembl" id="ENSPMAP00000000302.1"/>
    </source>
</evidence>
<keyword evidence="7 16" id="KW-0406">Ion transport</keyword>
<dbReference type="InterPro" id="IPR018000">
    <property type="entry name" value="Neurotransmitter_ion_chnl_CS"/>
</dbReference>
<dbReference type="SUPFAM" id="SSF90112">
    <property type="entry name" value="Neurotransmitter-gated ion-channel transmembrane pore"/>
    <property type="match status" value="1"/>
</dbReference>
<proteinExistence type="inferred from homology"/>
<evidence type="ECO:0000256" key="4">
    <source>
        <dbReference type="ARBA" id="ARBA00022729"/>
    </source>
</evidence>
<dbReference type="HOGENOM" id="CLU_010920_1_4_1"/>
<evidence type="ECO:0000256" key="10">
    <source>
        <dbReference type="ARBA" id="ARBA00023173"/>
    </source>
</evidence>
<keyword evidence="1 16" id="KW-0813">Transport</keyword>
<dbReference type="GO" id="GO:0005230">
    <property type="term" value="F:extracellular ligand-gated monoatomic ion channel activity"/>
    <property type="evidence" value="ECO:0007669"/>
    <property type="project" value="InterPro"/>
</dbReference>
<evidence type="ECO:0000256" key="17">
    <source>
        <dbReference type="SAM" id="MobiDB-lite"/>
    </source>
</evidence>
<dbReference type="GeneTree" id="ENSGT00940000158789"/>
<dbReference type="InterPro" id="IPR006029">
    <property type="entry name" value="Neurotrans-gated_channel_TM"/>
</dbReference>
<evidence type="ECO:0000259" key="19">
    <source>
        <dbReference type="Pfam" id="PF02932"/>
    </source>
</evidence>
<feature type="domain" description="Neurotransmitter-gated ion-channel transmembrane" evidence="19">
    <location>
        <begin position="266"/>
        <end position="350"/>
    </location>
</feature>
<keyword evidence="4" id="KW-0732">Signal</keyword>
<dbReference type="NCBIfam" id="TIGR00860">
    <property type="entry name" value="LIC"/>
    <property type="match status" value="1"/>
</dbReference>
<keyword evidence="13" id="KW-0628">Postsynaptic cell membrane</keyword>
<feature type="transmembrane region" description="Helical" evidence="16">
    <location>
        <begin position="437"/>
        <end position="457"/>
    </location>
</feature>
<evidence type="ECO:0000256" key="11">
    <source>
        <dbReference type="ARBA" id="ARBA00023180"/>
    </source>
</evidence>
<evidence type="ECO:0000259" key="18">
    <source>
        <dbReference type="Pfam" id="PF02931"/>
    </source>
</evidence>
<keyword evidence="8 16" id="KW-0472">Membrane</keyword>
<keyword evidence="2" id="KW-1003">Cell membrane</keyword>
<dbReference type="FunFam" id="1.20.58.390:FF:000067">
    <property type="entry name" value="Glycine receptor subunit alpha-2"/>
    <property type="match status" value="1"/>
</dbReference>
<evidence type="ECO:0000256" key="6">
    <source>
        <dbReference type="ARBA" id="ARBA00023018"/>
    </source>
</evidence>
<keyword evidence="9" id="KW-1015">Disulfide bond</keyword>
<evidence type="ECO:0000256" key="5">
    <source>
        <dbReference type="ARBA" id="ARBA00022989"/>
    </source>
</evidence>
<dbReference type="InterPro" id="IPR038050">
    <property type="entry name" value="Neuro_actylchol_rec"/>
</dbReference>
<keyword evidence="11" id="KW-0325">Glycoprotein</keyword>
<keyword evidence="10" id="KW-0869">Chloride channel</keyword>
<evidence type="ECO:0000256" key="14">
    <source>
        <dbReference type="ARBA" id="ARBA00023303"/>
    </source>
</evidence>
<keyword evidence="12" id="KW-0868">Chloride</keyword>
<dbReference type="GO" id="GO:0045211">
    <property type="term" value="C:postsynaptic membrane"/>
    <property type="evidence" value="ECO:0007669"/>
    <property type="project" value="UniProtKB-SubCell"/>
</dbReference>
<dbReference type="Gene3D" id="1.20.58.390">
    <property type="entry name" value="Neurotransmitter-gated ion-channel transmembrane domain"/>
    <property type="match status" value="1"/>
</dbReference>
<evidence type="ECO:0000256" key="3">
    <source>
        <dbReference type="ARBA" id="ARBA00022692"/>
    </source>
</evidence>
<sequence length="458" mass="52649">KPHLRHHSPLENVVFIWKNVILAYMVSVNSGNSSNNNNNKPSPFLSMDNVIRDTGYDSRMRPNVDGPPVVVNCSILVKGFGPVEEATMDYSINIFLRQTWNDPRILNVLKSIEYNTDFLDLGNSFVDSVWKPDLFFENEKSAAFQMYQLVTGFKYMYTFAMWITCFLCFRLSLVLACPMSLEVYPMDAQYCSIYLESYGYTTNDLIFQWNDTEPVSFGAGVSTPKFTLSNETFLGECTKEYTYGTFSCVKATFFLDRDMGYYLIQVYIPSCLLVIISWLSFWLNVEAAPARVGLGITTILTVTTQMTSANAALPKVSYIKAIDVWMGACQVFVFSALLEFAAVNMATRRHGISPSHHDGDHGTKGELPIEWKRHRHANVSSVRRPQRHRPERDCRSQGKPGVFHTNSRRDENNATRVHVSDEEWRYQSLLHARRIDYISRVIFPTVFMIFNIFYWVIY</sequence>
<evidence type="ECO:0000256" key="15">
    <source>
        <dbReference type="ARBA" id="ARBA00034104"/>
    </source>
</evidence>
<keyword evidence="14 16" id="KW-0407">Ion channel</keyword>
<dbReference type="InterPro" id="IPR006201">
    <property type="entry name" value="Neur_channel"/>
</dbReference>
<dbReference type="InterPro" id="IPR006202">
    <property type="entry name" value="Neur_chan_lig-bd"/>
</dbReference>
<dbReference type="Pfam" id="PF02931">
    <property type="entry name" value="Neur_chan_LBD"/>
    <property type="match status" value="1"/>
</dbReference>
<evidence type="ECO:0000256" key="13">
    <source>
        <dbReference type="ARBA" id="ARBA00023257"/>
    </source>
</evidence>
<dbReference type="AlphaFoldDB" id="S4R522"/>
<accession>S4R522</accession>
<reference evidence="20" key="2">
    <citation type="submission" date="2025-09" db="UniProtKB">
        <authorList>
            <consortium name="Ensembl"/>
        </authorList>
    </citation>
    <scope>IDENTIFICATION</scope>
</reference>
<dbReference type="GO" id="GO:0004888">
    <property type="term" value="F:transmembrane signaling receptor activity"/>
    <property type="evidence" value="ECO:0007669"/>
    <property type="project" value="InterPro"/>
</dbReference>
<dbReference type="Pfam" id="PF02932">
    <property type="entry name" value="Neur_chan_memb"/>
    <property type="match status" value="1"/>
</dbReference>
<keyword evidence="6" id="KW-0770">Synapse</keyword>
<dbReference type="PRINTS" id="PR00253">
    <property type="entry name" value="GABAARECEPTR"/>
</dbReference>
<feature type="transmembrane region" description="Helical" evidence="16">
    <location>
        <begin position="262"/>
        <end position="285"/>
    </location>
</feature>
<evidence type="ECO:0000256" key="12">
    <source>
        <dbReference type="ARBA" id="ARBA00023214"/>
    </source>
</evidence>
<protein>
    <submittedName>
        <fullName evidence="20">Glycine receptor, alpha 4a</fullName>
    </submittedName>
</protein>
<dbReference type="PROSITE" id="PS00236">
    <property type="entry name" value="NEUROTR_ION_CHANNEL"/>
    <property type="match status" value="1"/>
</dbReference>
<feature type="transmembrane region" description="Helical" evidence="16">
    <location>
        <begin position="292"/>
        <end position="312"/>
    </location>
</feature>
<dbReference type="InterPro" id="IPR036734">
    <property type="entry name" value="Neur_chan_lig-bd_sf"/>
</dbReference>
<dbReference type="OMA" id="ACRINIE"/>
<evidence type="ECO:0000256" key="7">
    <source>
        <dbReference type="ARBA" id="ARBA00023065"/>
    </source>
</evidence>
<dbReference type="SUPFAM" id="SSF63712">
    <property type="entry name" value="Nicotinic receptor ligand binding domain-like"/>
    <property type="match status" value="1"/>
</dbReference>
<evidence type="ECO:0000256" key="2">
    <source>
        <dbReference type="ARBA" id="ARBA00022475"/>
    </source>
</evidence>
<comment type="subcellular location">
    <subcellularLocation>
        <location evidence="15">Postsynaptic cell membrane</location>
        <topology evidence="15">Multi-pass membrane protein</topology>
    </subcellularLocation>
</comment>
<keyword evidence="3 16" id="KW-0812">Transmembrane</keyword>
<dbReference type="STRING" id="7757.ENSPMAP00000000302"/>
<dbReference type="PANTHER" id="PTHR18945">
    <property type="entry name" value="NEUROTRANSMITTER GATED ION CHANNEL"/>
    <property type="match status" value="1"/>
</dbReference>
<comment type="similarity">
    <text evidence="16">Belongs to the ligand-gated ion channel (TC 1.A.9) family.</text>
</comment>
<feature type="transmembrane region" description="Helical" evidence="16">
    <location>
        <begin position="155"/>
        <end position="176"/>
    </location>
</feature>
<evidence type="ECO:0000256" key="1">
    <source>
        <dbReference type="ARBA" id="ARBA00022448"/>
    </source>
</evidence>
<dbReference type="GO" id="GO:0005254">
    <property type="term" value="F:chloride channel activity"/>
    <property type="evidence" value="ECO:0007669"/>
    <property type="project" value="UniProtKB-KW"/>
</dbReference>
<reference evidence="20" key="1">
    <citation type="submission" date="2025-08" db="UniProtKB">
        <authorList>
            <consortium name="Ensembl"/>
        </authorList>
    </citation>
    <scope>IDENTIFICATION</scope>
</reference>
<dbReference type="GO" id="GO:0034707">
    <property type="term" value="C:chloride channel complex"/>
    <property type="evidence" value="ECO:0007669"/>
    <property type="project" value="UniProtKB-KW"/>
</dbReference>
<feature type="region of interest" description="Disordered" evidence="17">
    <location>
        <begin position="378"/>
        <end position="412"/>
    </location>
</feature>
<evidence type="ECO:0000256" key="8">
    <source>
        <dbReference type="ARBA" id="ARBA00023136"/>
    </source>
</evidence>
<name>S4R522_PETMA</name>
<feature type="transmembrane region" description="Helical" evidence="16">
    <location>
        <begin position="324"/>
        <end position="343"/>
    </location>
</feature>
<organism evidence="20">
    <name type="scientific">Petromyzon marinus</name>
    <name type="common">Sea lamprey</name>
    <dbReference type="NCBI Taxonomy" id="7757"/>
    <lineage>
        <taxon>Eukaryota</taxon>
        <taxon>Metazoa</taxon>
        <taxon>Chordata</taxon>
        <taxon>Craniata</taxon>
        <taxon>Vertebrata</taxon>
        <taxon>Cyclostomata</taxon>
        <taxon>Hyperoartia</taxon>
        <taxon>Petromyzontiformes</taxon>
        <taxon>Petromyzontidae</taxon>
        <taxon>Petromyzon</taxon>
    </lineage>
</organism>
<evidence type="ECO:0000256" key="9">
    <source>
        <dbReference type="ARBA" id="ARBA00023157"/>
    </source>
</evidence>
<dbReference type="InterPro" id="IPR006028">
    <property type="entry name" value="GABAA/Glycine_rcpt"/>
</dbReference>
<dbReference type="Ensembl" id="ENSPMAT00000000302.1">
    <property type="protein sequence ID" value="ENSPMAP00000000302.1"/>
    <property type="gene ID" value="ENSPMAG00000000267.1"/>
</dbReference>
<dbReference type="PRINTS" id="PR00252">
    <property type="entry name" value="NRIONCHANNEL"/>
</dbReference>
<dbReference type="Gene3D" id="2.70.170.10">
    <property type="entry name" value="Neurotransmitter-gated ion-channel ligand-binding domain"/>
    <property type="match status" value="1"/>
</dbReference>